<evidence type="ECO:0000313" key="2">
    <source>
        <dbReference type="Proteomes" id="UP001497453"/>
    </source>
</evidence>
<name>A0ABP1E739_9APHY</name>
<protein>
    <submittedName>
        <fullName evidence="1">Uncharacterized protein</fullName>
    </submittedName>
</protein>
<sequence>MLRRSSYRTLMSAQPKYRVHRLGVVESELGGDEFIVDLTWFFESVRGIAIGRRVVFAAGPRGMEAGTMGPGTLLSTREDSWLGLGLVVTHGAAVGAIAGMLDDGNRVLPDADEDETKELGKDD</sequence>
<organism evidence="1 2">
    <name type="scientific">Somion occarium</name>
    <dbReference type="NCBI Taxonomy" id="3059160"/>
    <lineage>
        <taxon>Eukaryota</taxon>
        <taxon>Fungi</taxon>
        <taxon>Dikarya</taxon>
        <taxon>Basidiomycota</taxon>
        <taxon>Agaricomycotina</taxon>
        <taxon>Agaricomycetes</taxon>
        <taxon>Polyporales</taxon>
        <taxon>Cerrenaceae</taxon>
        <taxon>Somion</taxon>
    </lineage>
</organism>
<dbReference type="Proteomes" id="UP001497453">
    <property type="component" value="Chromosome 9"/>
</dbReference>
<accession>A0ABP1E739</accession>
<proteinExistence type="predicted"/>
<evidence type="ECO:0000313" key="1">
    <source>
        <dbReference type="EMBL" id="CAL1715876.1"/>
    </source>
</evidence>
<gene>
    <name evidence="1" type="ORF">GFSPODELE1_LOCUS10467</name>
</gene>
<dbReference type="EMBL" id="OZ037952">
    <property type="protein sequence ID" value="CAL1715876.1"/>
    <property type="molecule type" value="Genomic_DNA"/>
</dbReference>
<keyword evidence="2" id="KW-1185">Reference proteome</keyword>
<reference evidence="2" key="1">
    <citation type="submission" date="2024-04" db="EMBL/GenBank/DDBJ databases">
        <authorList>
            <person name="Shaw F."/>
            <person name="Minotto A."/>
        </authorList>
    </citation>
    <scope>NUCLEOTIDE SEQUENCE [LARGE SCALE GENOMIC DNA]</scope>
</reference>